<dbReference type="Proteomes" id="UP000786811">
    <property type="component" value="Unassembled WGS sequence"/>
</dbReference>
<evidence type="ECO:0000313" key="1">
    <source>
        <dbReference type="EMBL" id="CAG5100546.1"/>
    </source>
</evidence>
<accession>A0A8J2MU29</accession>
<dbReference type="OrthoDB" id="7675873at2759"/>
<dbReference type="EMBL" id="CAJNRD030001122">
    <property type="protein sequence ID" value="CAG5100546.1"/>
    <property type="molecule type" value="Genomic_DNA"/>
</dbReference>
<dbReference type="AlphaFoldDB" id="A0A8J2MU29"/>
<keyword evidence="2" id="KW-1185">Reference proteome</keyword>
<organism evidence="1 2">
    <name type="scientific">Cotesia congregata</name>
    <name type="common">Parasitoid wasp</name>
    <name type="synonym">Apanteles congregatus</name>
    <dbReference type="NCBI Taxonomy" id="51543"/>
    <lineage>
        <taxon>Eukaryota</taxon>
        <taxon>Metazoa</taxon>
        <taxon>Ecdysozoa</taxon>
        <taxon>Arthropoda</taxon>
        <taxon>Hexapoda</taxon>
        <taxon>Insecta</taxon>
        <taxon>Pterygota</taxon>
        <taxon>Neoptera</taxon>
        <taxon>Endopterygota</taxon>
        <taxon>Hymenoptera</taxon>
        <taxon>Apocrita</taxon>
        <taxon>Ichneumonoidea</taxon>
        <taxon>Braconidae</taxon>
        <taxon>Microgastrinae</taxon>
        <taxon>Cotesia</taxon>
    </lineage>
</organism>
<comment type="caution">
    <text evidence="1">The sequence shown here is derived from an EMBL/GenBank/DDBJ whole genome shotgun (WGS) entry which is preliminary data.</text>
</comment>
<sequence>MEKSQKSLIATLLQVIFSNGEELSLDVKINSFKNICEFLKSVERWPLCVGVIISDDAYQRNQRNPRCKSCRILQKRLQSRKSTSIVLEKSTAKRSSKY</sequence>
<protein>
    <submittedName>
        <fullName evidence="1">Uncharacterized protein</fullName>
    </submittedName>
</protein>
<evidence type="ECO:0000313" key="2">
    <source>
        <dbReference type="Proteomes" id="UP000786811"/>
    </source>
</evidence>
<feature type="non-terminal residue" evidence="1">
    <location>
        <position position="98"/>
    </location>
</feature>
<gene>
    <name evidence="1" type="ORF">HICCMSTLAB_LOCUS9619</name>
</gene>
<name>A0A8J2MU29_COTCN</name>
<proteinExistence type="predicted"/>
<reference evidence="1" key="1">
    <citation type="submission" date="2021-04" db="EMBL/GenBank/DDBJ databases">
        <authorList>
            <person name="Chebbi M.A.C M."/>
        </authorList>
    </citation>
    <scope>NUCLEOTIDE SEQUENCE</scope>
</reference>